<evidence type="ECO:0000313" key="3">
    <source>
        <dbReference type="Proteomes" id="UP000799777"/>
    </source>
</evidence>
<evidence type="ECO:0000313" key="2">
    <source>
        <dbReference type="EMBL" id="KAF2024852.1"/>
    </source>
</evidence>
<proteinExistence type="predicted"/>
<accession>A0A9P4GZK5</accession>
<keyword evidence="3" id="KW-1185">Reference proteome</keyword>
<feature type="compositionally biased region" description="Polar residues" evidence="1">
    <location>
        <begin position="48"/>
        <end position="73"/>
    </location>
</feature>
<gene>
    <name evidence="2" type="ORF">EK21DRAFT_117368</name>
</gene>
<feature type="region of interest" description="Disordered" evidence="1">
    <location>
        <begin position="277"/>
        <end position="308"/>
    </location>
</feature>
<name>A0A9P4GZK5_9PLEO</name>
<feature type="region of interest" description="Disordered" evidence="1">
    <location>
        <begin position="13"/>
        <end position="80"/>
    </location>
</feature>
<organism evidence="2 3">
    <name type="scientific">Setomelanomma holmii</name>
    <dbReference type="NCBI Taxonomy" id="210430"/>
    <lineage>
        <taxon>Eukaryota</taxon>
        <taxon>Fungi</taxon>
        <taxon>Dikarya</taxon>
        <taxon>Ascomycota</taxon>
        <taxon>Pezizomycotina</taxon>
        <taxon>Dothideomycetes</taxon>
        <taxon>Pleosporomycetidae</taxon>
        <taxon>Pleosporales</taxon>
        <taxon>Pleosporineae</taxon>
        <taxon>Phaeosphaeriaceae</taxon>
        <taxon>Setomelanomma</taxon>
    </lineage>
</organism>
<evidence type="ECO:0000256" key="1">
    <source>
        <dbReference type="SAM" id="MobiDB-lite"/>
    </source>
</evidence>
<dbReference type="AlphaFoldDB" id="A0A9P4GZK5"/>
<dbReference type="Proteomes" id="UP000799777">
    <property type="component" value="Unassembled WGS sequence"/>
</dbReference>
<dbReference type="EMBL" id="ML978282">
    <property type="protein sequence ID" value="KAF2024852.1"/>
    <property type="molecule type" value="Genomic_DNA"/>
</dbReference>
<feature type="compositionally biased region" description="Polar residues" evidence="1">
    <location>
        <begin position="393"/>
        <end position="405"/>
    </location>
</feature>
<reference evidence="2" key="1">
    <citation type="journal article" date="2020" name="Stud. Mycol.">
        <title>101 Dothideomycetes genomes: a test case for predicting lifestyles and emergence of pathogens.</title>
        <authorList>
            <person name="Haridas S."/>
            <person name="Albert R."/>
            <person name="Binder M."/>
            <person name="Bloem J."/>
            <person name="Labutti K."/>
            <person name="Salamov A."/>
            <person name="Andreopoulos B."/>
            <person name="Baker S."/>
            <person name="Barry K."/>
            <person name="Bills G."/>
            <person name="Bluhm B."/>
            <person name="Cannon C."/>
            <person name="Castanera R."/>
            <person name="Culley D."/>
            <person name="Daum C."/>
            <person name="Ezra D."/>
            <person name="Gonzalez J."/>
            <person name="Henrissat B."/>
            <person name="Kuo A."/>
            <person name="Liang C."/>
            <person name="Lipzen A."/>
            <person name="Lutzoni F."/>
            <person name="Magnuson J."/>
            <person name="Mondo S."/>
            <person name="Nolan M."/>
            <person name="Ohm R."/>
            <person name="Pangilinan J."/>
            <person name="Park H.-J."/>
            <person name="Ramirez L."/>
            <person name="Alfaro M."/>
            <person name="Sun H."/>
            <person name="Tritt A."/>
            <person name="Yoshinaga Y."/>
            <person name="Zwiers L.-H."/>
            <person name="Turgeon B."/>
            <person name="Goodwin S."/>
            <person name="Spatafora J."/>
            <person name="Crous P."/>
            <person name="Grigoriev I."/>
        </authorList>
    </citation>
    <scope>NUCLEOTIDE SEQUENCE</scope>
    <source>
        <strain evidence="2">CBS 110217</strain>
    </source>
</reference>
<sequence>MLPYWLFNTEGTYKPGIQSSQAAGVPDRQKRKRGVRNQLPSDRRYARSQLSQSTTPGDMSDSGESVQDVSTQDDQLHSQESHCGRQLRYWTKLEIEQRNKVPQPWYDMVNSPCHRERFLMDLGEDQLPLAERHVVPKDRCCSACNPALIPKLVDPPERPAPLCVPRVGTHARVAFDLFEAFAVEQANAMFGGSQSRVSMPAGAYMPQACRIAVANVLCRPLPVPSSAAPSVCDNEALNAMCVEVTALADWDLRATESGRLMGVLPGLKDAALKQFVERPQRRRRRTSESLNLLPEQTPVQSSTQARTERDNQVAIEAASVLSQSLTDESVILVASTPLPQPSAVAHPLGREHTPMLKATPTRQTTPVRRVLRERAPSSINRQSRRTQGRDTTPKPQLQVVPTSSRGRVRTLTAKGLENYRS</sequence>
<feature type="region of interest" description="Disordered" evidence="1">
    <location>
        <begin position="372"/>
        <end position="407"/>
    </location>
</feature>
<protein>
    <submittedName>
        <fullName evidence="2">Uncharacterized protein</fullName>
    </submittedName>
</protein>
<comment type="caution">
    <text evidence="2">The sequence shown here is derived from an EMBL/GenBank/DDBJ whole genome shotgun (WGS) entry which is preliminary data.</text>
</comment>